<dbReference type="InterPro" id="IPR036388">
    <property type="entry name" value="WH-like_DNA-bd_sf"/>
</dbReference>
<dbReference type="FunFam" id="1.10.4020.10:FF:000001">
    <property type="entry name" value="zinc finger protein 263 isoform X1"/>
    <property type="match status" value="1"/>
</dbReference>
<feature type="domain" description="HTH CENPB-type" evidence="4">
    <location>
        <begin position="374"/>
        <end position="453"/>
    </location>
</feature>
<dbReference type="InterPro" id="IPR050863">
    <property type="entry name" value="CenT-Element_Derived"/>
</dbReference>
<dbReference type="InParanoid" id="A0A7N4UZH1"/>
<dbReference type="SUPFAM" id="SSF47353">
    <property type="entry name" value="Retrovirus capsid dimerization domain-like"/>
    <property type="match status" value="1"/>
</dbReference>
<reference evidence="5" key="2">
    <citation type="submission" date="2025-08" db="UniProtKB">
        <authorList>
            <consortium name="Ensembl"/>
        </authorList>
    </citation>
    <scope>IDENTIFICATION</scope>
</reference>
<dbReference type="SMART" id="SM00674">
    <property type="entry name" value="CENPB"/>
    <property type="match status" value="1"/>
</dbReference>
<feature type="domain" description="SCAN box" evidence="3">
    <location>
        <begin position="50"/>
        <end position="128"/>
    </location>
</feature>
<dbReference type="PROSITE" id="PS50804">
    <property type="entry name" value="SCAN_BOX"/>
    <property type="match status" value="1"/>
</dbReference>
<sequence>MAVAPNPQVPIPQEEDGLLIVKIEEEEGNPWEPQPLTQRTGETPELVDHHQRFRTFRYQEAAGPREVLSRLRELCHQWLRPEIRTKEQIVELLILEQFLSILPPETRPWVEAQCPGSGEEAVALVEDLAHMFPHSALLSAQVPAHPADVGSLRDQEAKLSDKCQPCRRSCKESGPLIGSRIGKLFFRELKEKPQPTPHPVWCKTFQKVCCILKCDFQLPQEGRRKLKLGRNVLKAICRPVMTFCLRDFSQAPQNLRSINACLPILQRVRDGAALGKGRGKNYSVELLRDVDMDQASLRAKRSLSEIDSRRTKRDRKAINLHIKLEVLRRFAAGEKLSRIAKALGLSTSTVATIRDNREKIRASSLAATPQVATKLTRSRSLVMENMERLLSVWIEDQNQRGVPVNVSTIQDKAKSLFQDLKREQGQSAEAETFGASRGWFTRFKARHSLPNLGTSSETVSTDPEAAAKYPEALRKVIQEGGYTPQQVFNVDEMGLFWKRLPDRTFISVEEKTASGFKAARDLLTLLLGGNAAGDFKLKPLLVYHSESPRALKGFSKPNLPVIWRSHKKAWVTMSLFQEWFVHFFCPAVEKYCAQNNLPNKALLILDSAPGHPGNLDDLSDNVRVEYLPKNTTSLIQPMNQGVIATFKACYLRRVFHLLQQRAHRDDKGTIREFWRNYNILNAVYNISESWEELAESTLNSGWKKLWPECVSDEGESLPAEAIAQIEQDIVNLAHELGFRDVVEADVVQLLQSHGADLSNEELMQLEQERAAGEESEDAPPAPRQLTAKRLAKALSHFDAGLQILTDNDPNLERSLRVSRGVHNLISCYRDMYLEKKEGCK</sequence>
<comment type="similarity">
    <text evidence="1">Belongs to the tigger transposable element derived protein family.</text>
</comment>
<dbReference type="GeneID" id="100928377"/>
<dbReference type="Pfam" id="PF02023">
    <property type="entry name" value="SCAN"/>
    <property type="match status" value="1"/>
</dbReference>
<name>A0A7N4UZH1_SARHA</name>
<dbReference type="GeneTree" id="ENSGT00940000163154"/>
<dbReference type="Ensembl" id="ENSSHAT00000028319.1">
    <property type="protein sequence ID" value="ENSSHAP00000028014.1"/>
    <property type="gene ID" value="ENSSHAG00000025668.1"/>
</dbReference>
<dbReference type="FunCoup" id="A0A7N4UZH1">
    <property type="interactions" value="758"/>
</dbReference>
<evidence type="ECO:0000259" key="4">
    <source>
        <dbReference type="PROSITE" id="PS51253"/>
    </source>
</evidence>
<dbReference type="Gene3D" id="1.10.10.60">
    <property type="entry name" value="Homeodomain-like"/>
    <property type="match status" value="1"/>
</dbReference>
<keyword evidence="6" id="KW-1185">Reference proteome</keyword>
<dbReference type="Proteomes" id="UP000007648">
    <property type="component" value="Unassembled WGS sequence"/>
</dbReference>
<dbReference type="GO" id="GO:0005634">
    <property type="term" value="C:nucleus"/>
    <property type="evidence" value="ECO:0007669"/>
    <property type="project" value="TreeGrafter"/>
</dbReference>
<dbReference type="InterPro" id="IPR009057">
    <property type="entry name" value="Homeodomain-like_sf"/>
</dbReference>
<dbReference type="InterPro" id="IPR004875">
    <property type="entry name" value="DDE_SF_endonuclease_dom"/>
</dbReference>
<dbReference type="PANTHER" id="PTHR19303:SF59">
    <property type="entry name" value="HTH CENPB-TYPE DOMAIN-CONTAINING PROTEIN"/>
    <property type="match status" value="1"/>
</dbReference>
<evidence type="ECO:0000256" key="2">
    <source>
        <dbReference type="ARBA" id="ARBA00023125"/>
    </source>
</evidence>
<dbReference type="KEGG" id="shr:100928377"/>
<proteinExistence type="inferred from homology"/>
<dbReference type="Gene3D" id="1.10.4020.10">
    <property type="entry name" value="DNA breaking-rejoining enzymes"/>
    <property type="match status" value="1"/>
</dbReference>
<dbReference type="AlphaFoldDB" id="A0A7N4UZH1"/>
<dbReference type="OrthoDB" id="9680533at2759"/>
<organism evidence="5 6">
    <name type="scientific">Sarcophilus harrisii</name>
    <name type="common">Tasmanian devil</name>
    <name type="synonym">Sarcophilus laniarius</name>
    <dbReference type="NCBI Taxonomy" id="9305"/>
    <lineage>
        <taxon>Eukaryota</taxon>
        <taxon>Metazoa</taxon>
        <taxon>Chordata</taxon>
        <taxon>Craniata</taxon>
        <taxon>Vertebrata</taxon>
        <taxon>Euteleostomi</taxon>
        <taxon>Mammalia</taxon>
        <taxon>Metatheria</taxon>
        <taxon>Dasyuromorphia</taxon>
        <taxon>Dasyuridae</taxon>
        <taxon>Sarcophilus</taxon>
    </lineage>
</organism>
<dbReference type="SUPFAM" id="SSF46689">
    <property type="entry name" value="Homeodomain-like"/>
    <property type="match status" value="2"/>
</dbReference>
<evidence type="ECO:0000313" key="5">
    <source>
        <dbReference type="Ensembl" id="ENSSHAP00000028014.1"/>
    </source>
</evidence>
<dbReference type="InterPro" id="IPR006600">
    <property type="entry name" value="HTH_CenpB_DNA-bd_dom"/>
</dbReference>
<dbReference type="Gene3D" id="1.10.10.10">
    <property type="entry name" value="Winged helix-like DNA-binding domain superfamily/Winged helix DNA-binding domain"/>
    <property type="match status" value="1"/>
</dbReference>
<gene>
    <name evidence="5" type="primary">LOC100928377</name>
</gene>
<dbReference type="SMART" id="SM00431">
    <property type="entry name" value="SCAN"/>
    <property type="match status" value="1"/>
</dbReference>
<dbReference type="CDD" id="cd07936">
    <property type="entry name" value="SCAN"/>
    <property type="match status" value="1"/>
</dbReference>
<reference evidence="5" key="3">
    <citation type="submission" date="2025-09" db="UniProtKB">
        <authorList>
            <consortium name="Ensembl"/>
        </authorList>
    </citation>
    <scope>IDENTIFICATION</scope>
</reference>
<dbReference type="Pfam" id="PF03221">
    <property type="entry name" value="HTH_Tnp_Tc5"/>
    <property type="match status" value="1"/>
</dbReference>
<evidence type="ECO:0000259" key="3">
    <source>
        <dbReference type="PROSITE" id="PS50804"/>
    </source>
</evidence>
<accession>A0A7N4UZH1</accession>
<dbReference type="PROSITE" id="PS51253">
    <property type="entry name" value="HTH_CENPB"/>
    <property type="match status" value="1"/>
</dbReference>
<dbReference type="GO" id="GO:0003677">
    <property type="term" value="F:DNA binding"/>
    <property type="evidence" value="ECO:0007669"/>
    <property type="project" value="UniProtKB-KW"/>
</dbReference>
<keyword evidence="2" id="KW-0238">DNA-binding</keyword>
<dbReference type="InterPro" id="IPR003309">
    <property type="entry name" value="SCAN_dom"/>
</dbReference>
<dbReference type="PANTHER" id="PTHR19303">
    <property type="entry name" value="TRANSPOSON"/>
    <property type="match status" value="1"/>
</dbReference>
<reference evidence="5 6" key="1">
    <citation type="journal article" date="2011" name="Proc. Natl. Acad. Sci. U.S.A.">
        <title>Genetic diversity and population structure of the endangered marsupial Sarcophilus harrisii (Tasmanian devil).</title>
        <authorList>
            <person name="Miller W."/>
            <person name="Hayes V.M."/>
            <person name="Ratan A."/>
            <person name="Petersen D.C."/>
            <person name="Wittekindt N.E."/>
            <person name="Miller J."/>
            <person name="Walenz B."/>
            <person name="Knight J."/>
            <person name="Qi J."/>
            <person name="Zhao F."/>
            <person name="Wang Q."/>
            <person name="Bedoya-Reina O.C."/>
            <person name="Katiyar N."/>
            <person name="Tomsho L.P."/>
            <person name="Kasson L.M."/>
            <person name="Hardie R.A."/>
            <person name="Woodbridge P."/>
            <person name="Tindall E.A."/>
            <person name="Bertelsen M.F."/>
            <person name="Dixon D."/>
            <person name="Pyecroft S."/>
            <person name="Helgen K.M."/>
            <person name="Lesk A.M."/>
            <person name="Pringle T.H."/>
            <person name="Patterson N."/>
            <person name="Zhang Y."/>
            <person name="Kreiss A."/>
            <person name="Woods G.M."/>
            <person name="Jones M.E."/>
            <person name="Schuster S.C."/>
        </authorList>
    </citation>
    <scope>NUCLEOTIDE SEQUENCE [LARGE SCALE GENOMIC DNA]</scope>
</reference>
<dbReference type="RefSeq" id="XP_031819973.1">
    <property type="nucleotide sequence ID" value="XM_031964113.1"/>
</dbReference>
<dbReference type="Pfam" id="PF03184">
    <property type="entry name" value="DDE_1"/>
    <property type="match status" value="1"/>
</dbReference>
<evidence type="ECO:0008006" key="7">
    <source>
        <dbReference type="Google" id="ProtNLM"/>
    </source>
</evidence>
<dbReference type="RefSeq" id="XP_031819978.1">
    <property type="nucleotide sequence ID" value="XM_031964118.1"/>
</dbReference>
<protein>
    <recommendedName>
        <fullName evidence="7">HTH CENPB-type domain-containing protein</fullName>
    </recommendedName>
</protein>
<evidence type="ECO:0000256" key="1">
    <source>
        <dbReference type="ARBA" id="ARBA00010881"/>
    </source>
</evidence>
<dbReference type="RefSeq" id="XP_031819972.1">
    <property type="nucleotide sequence ID" value="XM_031964112.1"/>
</dbReference>
<evidence type="ECO:0000313" key="6">
    <source>
        <dbReference type="Proteomes" id="UP000007648"/>
    </source>
</evidence>
<dbReference type="InterPro" id="IPR038269">
    <property type="entry name" value="SCAN_sf"/>
</dbReference>